<name>A0A9P7K819_9AGAR</name>
<proteinExistence type="predicted"/>
<dbReference type="EMBL" id="JABCKI010005766">
    <property type="protein sequence ID" value="KAG5638371.1"/>
    <property type="molecule type" value="Genomic_DNA"/>
</dbReference>
<protein>
    <submittedName>
        <fullName evidence="1">Uncharacterized protein</fullName>
    </submittedName>
</protein>
<dbReference type="AlphaFoldDB" id="A0A9P7K819"/>
<gene>
    <name evidence="1" type="ORF">H0H81_000382</name>
</gene>
<reference evidence="1" key="1">
    <citation type="submission" date="2021-02" db="EMBL/GenBank/DDBJ databases">
        <authorList>
            <person name="Nieuwenhuis M."/>
            <person name="Van De Peppel L.J.J."/>
        </authorList>
    </citation>
    <scope>NUCLEOTIDE SEQUENCE</scope>
    <source>
        <strain evidence="1">D49</strain>
    </source>
</reference>
<comment type="caution">
    <text evidence="1">The sequence shown here is derived from an EMBL/GenBank/DDBJ whole genome shotgun (WGS) entry which is preliminary data.</text>
</comment>
<keyword evidence="2" id="KW-1185">Reference proteome</keyword>
<evidence type="ECO:0000313" key="2">
    <source>
        <dbReference type="Proteomes" id="UP000717328"/>
    </source>
</evidence>
<reference evidence="1" key="2">
    <citation type="submission" date="2021-10" db="EMBL/GenBank/DDBJ databases">
        <title>Phylogenomics reveals ancestral predisposition of the termite-cultivated fungus Termitomyces towards a domesticated lifestyle.</title>
        <authorList>
            <person name="Auxier B."/>
            <person name="Grum-Grzhimaylo A."/>
            <person name="Cardenas M.E."/>
            <person name="Lodge J.D."/>
            <person name="Laessoe T."/>
            <person name="Pedersen O."/>
            <person name="Smith M.E."/>
            <person name="Kuyper T.W."/>
            <person name="Franco-Molano E.A."/>
            <person name="Baroni T.J."/>
            <person name="Aanen D.K."/>
        </authorList>
    </citation>
    <scope>NUCLEOTIDE SEQUENCE</scope>
    <source>
        <strain evidence="1">D49</strain>
    </source>
</reference>
<sequence length="189" mass="20917">MIADGVQVDSFTLLKIKHHLVQVIGFRDVSVMPSSSGQFSYIQFGDVPEIPDIVFPCVSQLLVLMDSSCAVDLPPSMMAGANAQDDRPVSALVGSIFVDVFLAIFCSIQDLVSLPIVTLKNMLETLCVVVYKHDFESSILKHLQQTLRRAVIRTLDCLGTDISYDLRQLALSVIQAFIKRWHTFTGSII</sequence>
<accession>A0A9P7K819</accession>
<dbReference type="OrthoDB" id="6270916at2759"/>
<organism evidence="1 2">
    <name type="scientific">Sphagnurus paluster</name>
    <dbReference type="NCBI Taxonomy" id="117069"/>
    <lineage>
        <taxon>Eukaryota</taxon>
        <taxon>Fungi</taxon>
        <taxon>Dikarya</taxon>
        <taxon>Basidiomycota</taxon>
        <taxon>Agaricomycotina</taxon>
        <taxon>Agaricomycetes</taxon>
        <taxon>Agaricomycetidae</taxon>
        <taxon>Agaricales</taxon>
        <taxon>Tricholomatineae</taxon>
        <taxon>Lyophyllaceae</taxon>
        <taxon>Sphagnurus</taxon>
    </lineage>
</organism>
<dbReference type="Proteomes" id="UP000717328">
    <property type="component" value="Unassembled WGS sequence"/>
</dbReference>
<evidence type="ECO:0000313" key="1">
    <source>
        <dbReference type="EMBL" id="KAG5638371.1"/>
    </source>
</evidence>